<accession>A0A1G9KTY4</accession>
<feature type="transmembrane region" description="Helical" evidence="7">
    <location>
        <begin position="135"/>
        <end position="159"/>
    </location>
</feature>
<evidence type="ECO:0000313" key="9">
    <source>
        <dbReference type="EMBL" id="SDL53044.1"/>
    </source>
</evidence>
<keyword evidence="10" id="KW-1185">Reference proteome</keyword>
<dbReference type="RefSeq" id="WP_092724232.1">
    <property type="nucleotide sequence ID" value="NZ_FNGW01000002.1"/>
</dbReference>
<name>A0A1G9KTY4_9FIRM</name>
<feature type="domain" description="VTT" evidence="8">
    <location>
        <begin position="32"/>
        <end position="158"/>
    </location>
</feature>
<feature type="transmembrane region" description="Helical" evidence="7">
    <location>
        <begin position="50"/>
        <end position="73"/>
    </location>
</feature>
<evidence type="ECO:0000256" key="6">
    <source>
        <dbReference type="ARBA" id="ARBA00023136"/>
    </source>
</evidence>
<reference evidence="9 10" key="1">
    <citation type="submission" date="2016-10" db="EMBL/GenBank/DDBJ databases">
        <authorList>
            <person name="de Groot N.N."/>
        </authorList>
    </citation>
    <scope>NUCLEOTIDE SEQUENCE [LARGE SCALE GENOMIC DNA]</scope>
    <source>
        <strain evidence="9 10">DSM 797</strain>
    </source>
</reference>
<evidence type="ECO:0000256" key="3">
    <source>
        <dbReference type="ARBA" id="ARBA00022475"/>
    </source>
</evidence>
<evidence type="ECO:0000256" key="1">
    <source>
        <dbReference type="ARBA" id="ARBA00004651"/>
    </source>
</evidence>
<evidence type="ECO:0000313" key="10">
    <source>
        <dbReference type="Proteomes" id="UP000199068"/>
    </source>
</evidence>
<dbReference type="AlphaFoldDB" id="A0A1G9KTY4"/>
<proteinExistence type="inferred from homology"/>
<evidence type="ECO:0000256" key="4">
    <source>
        <dbReference type="ARBA" id="ARBA00022692"/>
    </source>
</evidence>
<gene>
    <name evidence="9" type="ORF">SAMN04515677_102265</name>
</gene>
<dbReference type="STRING" id="1121325.SAMN04515677_102265"/>
<feature type="transmembrane region" description="Helical" evidence="7">
    <location>
        <begin position="12"/>
        <end position="30"/>
    </location>
</feature>
<dbReference type="PANTHER" id="PTHR42709:SF6">
    <property type="entry name" value="UNDECAPRENYL PHOSPHATE TRANSPORTER A"/>
    <property type="match status" value="1"/>
</dbReference>
<keyword evidence="5 7" id="KW-1133">Transmembrane helix</keyword>
<evidence type="ECO:0000256" key="7">
    <source>
        <dbReference type="SAM" id="Phobius"/>
    </source>
</evidence>
<dbReference type="Proteomes" id="UP000199068">
    <property type="component" value="Unassembled WGS sequence"/>
</dbReference>
<protein>
    <submittedName>
        <fullName evidence="9">Membrane protein DedA, SNARE-associated domain</fullName>
    </submittedName>
</protein>
<comment type="subcellular location">
    <subcellularLocation>
        <location evidence="1">Cell membrane</location>
        <topology evidence="1">Multi-pass membrane protein</topology>
    </subcellularLocation>
</comment>
<keyword evidence="4 7" id="KW-0812">Transmembrane</keyword>
<dbReference type="Pfam" id="PF09335">
    <property type="entry name" value="VTT_dom"/>
    <property type="match status" value="1"/>
</dbReference>
<sequence>MELSAIIEHFIMEYGLISIFIIVMLEYANAPLPSEIVLPFAGVLALKFSMNLASVIFVSILGGILGSVINYYLGYKLGNPLIDFLKRKYPKTKKSIKSSYKWITKYDKVSVMISRLVPLARTFISIVAGVTRMNIIAFMLYSTIGIGIWNTILISMGYIVGNNMVLIGDILSKYSIFIGVLIVLILGYLIKVKIKEYKNKY</sequence>
<evidence type="ECO:0000256" key="5">
    <source>
        <dbReference type="ARBA" id="ARBA00022989"/>
    </source>
</evidence>
<dbReference type="GO" id="GO:0005886">
    <property type="term" value="C:plasma membrane"/>
    <property type="evidence" value="ECO:0007669"/>
    <property type="project" value="UniProtKB-SubCell"/>
</dbReference>
<dbReference type="PANTHER" id="PTHR42709">
    <property type="entry name" value="ALKALINE PHOSPHATASE LIKE PROTEIN"/>
    <property type="match status" value="1"/>
</dbReference>
<dbReference type="EMBL" id="FNGW01000002">
    <property type="protein sequence ID" value="SDL53044.1"/>
    <property type="molecule type" value="Genomic_DNA"/>
</dbReference>
<dbReference type="InterPro" id="IPR032816">
    <property type="entry name" value="VTT_dom"/>
</dbReference>
<organism evidence="9 10">
    <name type="scientific">Romboutsia lituseburensis DSM 797</name>
    <dbReference type="NCBI Taxonomy" id="1121325"/>
    <lineage>
        <taxon>Bacteria</taxon>
        <taxon>Bacillati</taxon>
        <taxon>Bacillota</taxon>
        <taxon>Clostridia</taxon>
        <taxon>Peptostreptococcales</taxon>
        <taxon>Peptostreptococcaceae</taxon>
        <taxon>Romboutsia</taxon>
    </lineage>
</organism>
<keyword evidence="3" id="KW-1003">Cell membrane</keyword>
<keyword evidence="6 7" id="KW-0472">Membrane</keyword>
<evidence type="ECO:0000259" key="8">
    <source>
        <dbReference type="Pfam" id="PF09335"/>
    </source>
</evidence>
<comment type="similarity">
    <text evidence="2">Belongs to the DedA family.</text>
</comment>
<feature type="transmembrane region" description="Helical" evidence="7">
    <location>
        <begin position="171"/>
        <end position="190"/>
    </location>
</feature>
<evidence type="ECO:0000256" key="2">
    <source>
        <dbReference type="ARBA" id="ARBA00010792"/>
    </source>
</evidence>
<dbReference type="InterPro" id="IPR051311">
    <property type="entry name" value="DedA_domain"/>
</dbReference>